<dbReference type="OrthoDB" id="2501483at2759"/>
<dbReference type="AlphaFoldDB" id="A0A1Y2ICD2"/>
<proteinExistence type="predicted"/>
<evidence type="ECO:0000259" key="2">
    <source>
        <dbReference type="Pfam" id="PF18721"/>
    </source>
</evidence>
<dbReference type="STRING" id="1353009.A0A1Y2ICD2"/>
<dbReference type="Pfam" id="PF18721">
    <property type="entry name" value="CxC6"/>
    <property type="match status" value="1"/>
</dbReference>
<keyword evidence="4" id="KW-1185">Reference proteome</keyword>
<evidence type="ECO:0000313" key="4">
    <source>
        <dbReference type="Proteomes" id="UP000193067"/>
    </source>
</evidence>
<dbReference type="Proteomes" id="UP000193067">
    <property type="component" value="Unassembled WGS sequence"/>
</dbReference>
<evidence type="ECO:0008006" key="5">
    <source>
        <dbReference type="Google" id="ProtNLM"/>
    </source>
</evidence>
<accession>A0A1Y2ICD2</accession>
<reference evidence="3 4" key="1">
    <citation type="journal article" date="2015" name="Biotechnol. Biofuels">
        <title>Enhanced degradation of softwood versus hardwood by the white-rot fungus Pycnoporus coccineus.</title>
        <authorList>
            <person name="Couturier M."/>
            <person name="Navarro D."/>
            <person name="Chevret D."/>
            <person name="Henrissat B."/>
            <person name="Piumi F."/>
            <person name="Ruiz-Duenas F.J."/>
            <person name="Martinez A.T."/>
            <person name="Grigoriev I.V."/>
            <person name="Riley R."/>
            <person name="Lipzen A."/>
            <person name="Berrin J.G."/>
            <person name="Master E.R."/>
            <person name="Rosso M.N."/>
        </authorList>
    </citation>
    <scope>NUCLEOTIDE SEQUENCE [LARGE SCALE GENOMIC DNA]</scope>
    <source>
        <strain evidence="3 4">BRFM310</strain>
    </source>
</reference>
<sequence>MVHPESSTSARLACILFSLPELTEYLTLEDLNRFCDLVRWLRPEITAVQRSHIHTAPPHLPANIHNFFMQVFSMPDEVTKIAWYALREIAWDMGDTDSREIERRVQAMVSAFLCYGLPNDIAFYNLWPPTRSCNDPACQRALPGGETIPRELVEPYIYTATVFSRDIGAIPARVISLYCRNCKTRYYPSYYVHDGASLQTYYPGVPHLIHLSKRTFISGEVCEMFANLMMTSWASATNCARFYNLSLTKPEISVELPSEWNAPFELDTEHVWESFFLYSLLLDHNERGTMLCLPHQEASQADRLLPALNARNILMAGAGQEHWSHCCDLCTARTVDESGQDCGLRSAVTDGVGIGHPCCAVHDCKEPLLTKPKGARYCKLHADLEYHCSVIACEMRADEGFKTCGLPSHRALDNYLNLQNKAMFQLRSRLERLTTSQTSHNLVPTVATLDSLDVACEVKSPQGNKRIRAQFGRRRTHNEETCVASCGVILGRATMFGSEAVSGVLEFWKRLFPTSASLPGVLWHDQNCRLWSMLQNEDEQTRNFFQNIALPVDVFHFKCKHKETDVVCGTHCNPYIWPELRTSDGKWRFNSSAAEQSNVWFGKFQAMVREMHVDRYNFFLDEMVKRRNRMRVKELEKKGYRPFLVPREAWLT</sequence>
<evidence type="ECO:0000313" key="3">
    <source>
        <dbReference type="EMBL" id="OSC98756.1"/>
    </source>
</evidence>
<organism evidence="3 4">
    <name type="scientific">Trametes coccinea (strain BRFM310)</name>
    <name type="common">Pycnoporus coccineus</name>
    <dbReference type="NCBI Taxonomy" id="1353009"/>
    <lineage>
        <taxon>Eukaryota</taxon>
        <taxon>Fungi</taxon>
        <taxon>Dikarya</taxon>
        <taxon>Basidiomycota</taxon>
        <taxon>Agaricomycotina</taxon>
        <taxon>Agaricomycetes</taxon>
        <taxon>Polyporales</taxon>
        <taxon>Polyporaceae</taxon>
        <taxon>Trametes</taxon>
    </lineage>
</organism>
<dbReference type="InterPro" id="IPR040898">
    <property type="entry name" value="CxC6"/>
</dbReference>
<feature type="domain" description="CxC6 like cysteine cluster associated with KDZ" evidence="2">
    <location>
        <begin position="348"/>
        <end position="413"/>
    </location>
</feature>
<feature type="domain" description="CxC5 like cysteine cluster associated with KDZ" evidence="1">
    <location>
        <begin position="121"/>
        <end position="247"/>
    </location>
</feature>
<name>A0A1Y2ICD2_TRAC3</name>
<dbReference type="InterPro" id="IPR041539">
    <property type="entry name" value="CxC5"/>
</dbReference>
<dbReference type="Pfam" id="PF18718">
    <property type="entry name" value="CxC5"/>
    <property type="match status" value="1"/>
</dbReference>
<gene>
    <name evidence="3" type="ORF">PYCCODRAFT_1417417</name>
</gene>
<dbReference type="EMBL" id="KZ084135">
    <property type="protein sequence ID" value="OSC98756.1"/>
    <property type="molecule type" value="Genomic_DNA"/>
</dbReference>
<protein>
    <recommendedName>
        <fullName evidence="5">CxC5 like cysteine cluster associated with KDZ domain-containing protein</fullName>
    </recommendedName>
</protein>
<evidence type="ECO:0000259" key="1">
    <source>
        <dbReference type="Pfam" id="PF18718"/>
    </source>
</evidence>